<evidence type="ECO:0000313" key="3">
    <source>
        <dbReference type="Proteomes" id="UP000325081"/>
    </source>
</evidence>
<name>A0A5A7Q7B8_STRAF</name>
<feature type="region of interest" description="Disordered" evidence="1">
    <location>
        <begin position="305"/>
        <end position="328"/>
    </location>
</feature>
<comment type="caution">
    <text evidence="2">The sequence shown here is derived from an EMBL/GenBank/DDBJ whole genome shotgun (WGS) entry which is preliminary data.</text>
</comment>
<keyword evidence="3" id="KW-1185">Reference proteome</keyword>
<organism evidence="2 3">
    <name type="scientific">Striga asiatica</name>
    <name type="common">Asiatic witchweed</name>
    <name type="synonym">Buchnera asiatica</name>
    <dbReference type="NCBI Taxonomy" id="4170"/>
    <lineage>
        <taxon>Eukaryota</taxon>
        <taxon>Viridiplantae</taxon>
        <taxon>Streptophyta</taxon>
        <taxon>Embryophyta</taxon>
        <taxon>Tracheophyta</taxon>
        <taxon>Spermatophyta</taxon>
        <taxon>Magnoliopsida</taxon>
        <taxon>eudicotyledons</taxon>
        <taxon>Gunneridae</taxon>
        <taxon>Pentapetalae</taxon>
        <taxon>asterids</taxon>
        <taxon>lamiids</taxon>
        <taxon>Lamiales</taxon>
        <taxon>Orobanchaceae</taxon>
        <taxon>Buchnereae</taxon>
        <taxon>Striga</taxon>
    </lineage>
</organism>
<reference evidence="3" key="1">
    <citation type="journal article" date="2019" name="Curr. Biol.">
        <title>Genome Sequence of Striga asiatica Provides Insight into the Evolution of Plant Parasitism.</title>
        <authorList>
            <person name="Yoshida S."/>
            <person name="Kim S."/>
            <person name="Wafula E.K."/>
            <person name="Tanskanen J."/>
            <person name="Kim Y.M."/>
            <person name="Honaas L."/>
            <person name="Yang Z."/>
            <person name="Spallek T."/>
            <person name="Conn C.E."/>
            <person name="Ichihashi Y."/>
            <person name="Cheong K."/>
            <person name="Cui S."/>
            <person name="Der J.P."/>
            <person name="Gundlach H."/>
            <person name="Jiao Y."/>
            <person name="Hori C."/>
            <person name="Ishida J.K."/>
            <person name="Kasahara H."/>
            <person name="Kiba T."/>
            <person name="Kim M.S."/>
            <person name="Koo N."/>
            <person name="Laohavisit A."/>
            <person name="Lee Y.H."/>
            <person name="Lumba S."/>
            <person name="McCourt P."/>
            <person name="Mortimer J.C."/>
            <person name="Mutuku J.M."/>
            <person name="Nomura T."/>
            <person name="Sasaki-Sekimoto Y."/>
            <person name="Seto Y."/>
            <person name="Wang Y."/>
            <person name="Wakatake T."/>
            <person name="Sakakibara H."/>
            <person name="Demura T."/>
            <person name="Yamaguchi S."/>
            <person name="Yoneyama K."/>
            <person name="Manabe R.I."/>
            <person name="Nelson D.C."/>
            <person name="Schulman A.H."/>
            <person name="Timko M.P."/>
            <person name="dePamphilis C.W."/>
            <person name="Choi D."/>
            <person name="Shirasu K."/>
        </authorList>
    </citation>
    <scope>NUCLEOTIDE SEQUENCE [LARGE SCALE GENOMIC DNA]</scope>
    <source>
        <strain evidence="3">cv. UVA1</strain>
    </source>
</reference>
<evidence type="ECO:0000313" key="2">
    <source>
        <dbReference type="EMBL" id="GER40796.1"/>
    </source>
</evidence>
<evidence type="ECO:0000256" key="1">
    <source>
        <dbReference type="SAM" id="MobiDB-lite"/>
    </source>
</evidence>
<dbReference type="AlphaFoldDB" id="A0A5A7Q7B8"/>
<protein>
    <submittedName>
        <fullName evidence="2">Protein phosphatase 2A regulatory subunit A</fullName>
    </submittedName>
</protein>
<dbReference type="EMBL" id="BKCP01005960">
    <property type="protein sequence ID" value="GER40796.1"/>
    <property type="molecule type" value="Genomic_DNA"/>
</dbReference>
<sequence>MVYLHVNDVSLSLVEFSFKENMLVHNDVIKFLRLTFMAATHNQRKARLLRAIMRIQLMPLVQVFHTYNCVKKRVSNERCIHSVMVKQSGARSRKNLETCKVVIKEFVDLKIDIFMRPHIKLGIRYVGVHSFKRETGRAFLSLKHIARFLGKGLAKCFLEQHVDCRSGYLPFRILGTSRHSEQFGPRWHYTLSRWLVGWLTLLAVDGCSALGKLLEPQDCVSHILPVIANFLRGLNLNTDMRAARSQWGVRIRVWIIELDSLNIGWPGSRILPCSDSSKQTVQTTPRMDIQVFKCDIARYREDKDKQDMLDRNRGENLTKAQDDLKKKQHPHDKSLEFVLENRRCSVFIPRELSFLSFGTDLT</sequence>
<gene>
    <name evidence="2" type="ORF">STAS_17481</name>
</gene>
<accession>A0A5A7Q7B8</accession>
<proteinExistence type="predicted"/>
<dbReference type="Proteomes" id="UP000325081">
    <property type="component" value="Unassembled WGS sequence"/>
</dbReference>